<feature type="transmembrane region" description="Helical" evidence="6">
    <location>
        <begin position="160"/>
        <end position="181"/>
    </location>
</feature>
<organism evidence="8 9">
    <name type="scientific">Halomarina halobia</name>
    <dbReference type="NCBI Taxonomy" id="3033386"/>
    <lineage>
        <taxon>Archaea</taxon>
        <taxon>Methanobacteriati</taxon>
        <taxon>Methanobacteriota</taxon>
        <taxon>Stenosarchaea group</taxon>
        <taxon>Halobacteria</taxon>
        <taxon>Halobacteriales</taxon>
        <taxon>Natronomonadaceae</taxon>
        <taxon>Halomarina</taxon>
    </lineage>
</organism>
<dbReference type="GeneID" id="79317117"/>
<dbReference type="SUPFAM" id="SSF103473">
    <property type="entry name" value="MFS general substrate transporter"/>
    <property type="match status" value="1"/>
</dbReference>
<feature type="transmembrane region" description="Helical" evidence="6">
    <location>
        <begin position="101"/>
        <end position="121"/>
    </location>
</feature>
<feature type="transmembrane region" description="Helical" evidence="6">
    <location>
        <begin position="72"/>
        <end position="95"/>
    </location>
</feature>
<reference evidence="8 9" key="1">
    <citation type="journal article" date="2019" name="Int. J. Syst. Evol. Microbiol.">
        <title>The Global Catalogue of Microorganisms (GCM) 10K type strain sequencing project: providing services to taxonomists for standard genome sequencing and annotation.</title>
        <authorList>
            <consortium name="The Broad Institute Genomics Platform"/>
            <consortium name="The Broad Institute Genome Sequencing Center for Infectious Disease"/>
            <person name="Wu L."/>
            <person name="Ma J."/>
        </authorList>
    </citation>
    <scope>NUCLEOTIDE SEQUENCE [LARGE SCALE GENOMIC DNA]</scope>
    <source>
        <strain evidence="8 9">PSR21</strain>
    </source>
</reference>
<proteinExistence type="predicted"/>
<dbReference type="GO" id="GO:0005886">
    <property type="term" value="C:plasma membrane"/>
    <property type="evidence" value="ECO:0007669"/>
    <property type="project" value="UniProtKB-SubCell"/>
</dbReference>
<protein>
    <submittedName>
        <fullName evidence="8">MFS transporter</fullName>
    </submittedName>
</protein>
<keyword evidence="3 6" id="KW-0812">Transmembrane</keyword>
<feature type="transmembrane region" description="Helical" evidence="6">
    <location>
        <begin position="364"/>
        <end position="385"/>
    </location>
</feature>
<dbReference type="InterPro" id="IPR050189">
    <property type="entry name" value="MFS_Efflux_Transporters"/>
</dbReference>
<keyword evidence="4 6" id="KW-1133">Transmembrane helix</keyword>
<dbReference type="PROSITE" id="PS50850">
    <property type="entry name" value="MFS"/>
    <property type="match status" value="1"/>
</dbReference>
<dbReference type="InterPro" id="IPR011701">
    <property type="entry name" value="MFS"/>
</dbReference>
<dbReference type="EMBL" id="JBHTBF010000003">
    <property type="protein sequence ID" value="MFC7318694.1"/>
    <property type="molecule type" value="Genomic_DNA"/>
</dbReference>
<feature type="transmembrane region" description="Helical" evidence="6">
    <location>
        <begin position="7"/>
        <end position="25"/>
    </location>
</feature>
<dbReference type="Pfam" id="PF07690">
    <property type="entry name" value="MFS_1"/>
    <property type="match status" value="1"/>
</dbReference>
<feature type="transmembrane region" description="Helical" evidence="6">
    <location>
        <begin position="226"/>
        <end position="259"/>
    </location>
</feature>
<feature type="transmembrane region" description="Helical" evidence="6">
    <location>
        <begin position="333"/>
        <end position="358"/>
    </location>
</feature>
<feature type="transmembrane region" description="Helical" evidence="6">
    <location>
        <begin position="45"/>
        <end position="65"/>
    </location>
</feature>
<accession>A0ABD6ADS6</accession>
<evidence type="ECO:0000256" key="2">
    <source>
        <dbReference type="ARBA" id="ARBA00022475"/>
    </source>
</evidence>
<dbReference type="InterPro" id="IPR020846">
    <property type="entry name" value="MFS_dom"/>
</dbReference>
<dbReference type="PANTHER" id="PTHR43124:SF3">
    <property type="entry name" value="CHLORAMPHENICOL EFFLUX PUMP RV0191"/>
    <property type="match status" value="1"/>
</dbReference>
<evidence type="ECO:0000256" key="6">
    <source>
        <dbReference type="SAM" id="Phobius"/>
    </source>
</evidence>
<comment type="subcellular location">
    <subcellularLocation>
        <location evidence="1">Cell membrane</location>
        <topology evidence="1">Multi-pass membrane protein</topology>
    </subcellularLocation>
</comment>
<evidence type="ECO:0000259" key="7">
    <source>
        <dbReference type="PROSITE" id="PS50850"/>
    </source>
</evidence>
<dbReference type="Gene3D" id="1.20.1250.20">
    <property type="entry name" value="MFS general substrate transporter like domains"/>
    <property type="match status" value="2"/>
</dbReference>
<gene>
    <name evidence="8" type="ORF">ACFQPE_18115</name>
</gene>
<keyword evidence="5 6" id="KW-0472">Membrane</keyword>
<feature type="transmembrane region" description="Helical" evidence="6">
    <location>
        <begin position="279"/>
        <end position="312"/>
    </location>
</feature>
<dbReference type="AlphaFoldDB" id="A0ABD6ADS6"/>
<evidence type="ECO:0000256" key="5">
    <source>
        <dbReference type="ARBA" id="ARBA00023136"/>
    </source>
</evidence>
<keyword evidence="9" id="KW-1185">Reference proteome</keyword>
<dbReference type="RefSeq" id="WP_276306468.1">
    <property type="nucleotide sequence ID" value="NZ_CP119993.1"/>
</dbReference>
<evidence type="ECO:0000313" key="8">
    <source>
        <dbReference type="EMBL" id="MFC7318694.1"/>
    </source>
</evidence>
<evidence type="ECO:0000256" key="4">
    <source>
        <dbReference type="ARBA" id="ARBA00022989"/>
    </source>
</evidence>
<keyword evidence="2" id="KW-1003">Cell membrane</keyword>
<feature type="domain" description="Major facilitator superfamily (MFS) profile" evidence="7">
    <location>
        <begin position="7"/>
        <end position="390"/>
    </location>
</feature>
<evidence type="ECO:0000256" key="1">
    <source>
        <dbReference type="ARBA" id="ARBA00004651"/>
    </source>
</evidence>
<name>A0ABD6ADS6_9EURY</name>
<feature type="transmembrane region" description="Helical" evidence="6">
    <location>
        <begin position="133"/>
        <end position="154"/>
    </location>
</feature>
<dbReference type="InterPro" id="IPR036259">
    <property type="entry name" value="MFS_trans_sf"/>
</dbReference>
<sequence length="396" mass="41286">MQARTRTLFVTCVSLLLSVLVWFNYSAVLPLIADEWGLSGTEAGIVFGSFQAGYLLAIIPMGHLADRHSPRVVIGFGAATTGLLSVTFGLVASGFLSGSVLRFFAGVGMAGVYVPGMRFLSDWYPTEDRGRAMGMYVGSYSLASGLSFLFATAVADAVDWRAAIVVTSIGALAVAPLMLGLTRDHPSQSTADRSGFDLTVLRNRAYLWSVSVYSWHTWELFGMRNWMLAFLLTVPAVVVVDSGAFAGVLVGVTMAVGGFGNLIGGHLSDRVGRLPTIGTALAVSGLISAVFGFLGALPLWAIVPVLLVYGTALTADSAPTSTMVTEVVDDGHVGTALALQSFVGFAASVVSPIAFGVALDRGGYVVAFLTLAIGGALGLLSLALLRLRTDAATDTV</sequence>
<evidence type="ECO:0000256" key="3">
    <source>
        <dbReference type="ARBA" id="ARBA00022692"/>
    </source>
</evidence>
<evidence type="ECO:0000313" key="9">
    <source>
        <dbReference type="Proteomes" id="UP001596547"/>
    </source>
</evidence>
<comment type="caution">
    <text evidence="8">The sequence shown here is derived from an EMBL/GenBank/DDBJ whole genome shotgun (WGS) entry which is preliminary data.</text>
</comment>
<dbReference type="Proteomes" id="UP001596547">
    <property type="component" value="Unassembled WGS sequence"/>
</dbReference>
<dbReference type="PANTHER" id="PTHR43124">
    <property type="entry name" value="PURINE EFFLUX PUMP PBUE"/>
    <property type="match status" value="1"/>
</dbReference>